<name>A0A919X5M4_9BACI</name>
<dbReference type="PROSITE" id="PS51257">
    <property type="entry name" value="PROKAR_LIPOPROTEIN"/>
    <property type="match status" value="1"/>
</dbReference>
<keyword evidence="3" id="KW-1185">Reference proteome</keyword>
<keyword evidence="1" id="KW-0732">Signal</keyword>
<protein>
    <recommendedName>
        <fullName evidence="4">Lipoprotein</fullName>
    </recommendedName>
</protein>
<feature type="signal peptide" evidence="1">
    <location>
        <begin position="1"/>
        <end position="23"/>
    </location>
</feature>
<evidence type="ECO:0000313" key="3">
    <source>
        <dbReference type="Proteomes" id="UP000676917"/>
    </source>
</evidence>
<proteinExistence type="predicted"/>
<evidence type="ECO:0008006" key="4">
    <source>
        <dbReference type="Google" id="ProtNLM"/>
    </source>
</evidence>
<dbReference type="RefSeq" id="WP_212919476.1">
    <property type="nucleotide sequence ID" value="NZ_BORP01000001.1"/>
</dbReference>
<feature type="chain" id="PRO_5038351003" description="Lipoprotein" evidence="1">
    <location>
        <begin position="24"/>
        <end position="242"/>
    </location>
</feature>
<evidence type="ECO:0000256" key="1">
    <source>
        <dbReference type="SAM" id="SignalP"/>
    </source>
</evidence>
<dbReference type="Proteomes" id="UP000676917">
    <property type="component" value="Unassembled WGS sequence"/>
</dbReference>
<reference evidence="2" key="1">
    <citation type="submission" date="2021-03" db="EMBL/GenBank/DDBJ databases">
        <title>Antimicrobial resistance genes in bacteria isolated from Japanese honey, and their potential for conferring macrolide and lincosamide resistance in the American foulbrood pathogen Paenibacillus larvae.</title>
        <authorList>
            <person name="Okamoto M."/>
            <person name="Kumagai M."/>
            <person name="Kanamori H."/>
            <person name="Takamatsu D."/>
        </authorList>
    </citation>
    <scope>NUCLEOTIDE SEQUENCE</scope>
    <source>
        <strain evidence="2">J43TS3</strain>
    </source>
</reference>
<dbReference type="EMBL" id="BORP01000001">
    <property type="protein sequence ID" value="GIO25981.1"/>
    <property type="molecule type" value="Genomic_DNA"/>
</dbReference>
<accession>A0A919X5M4</accession>
<sequence>MRKTLIVPLIGLIFLTACSNSQPAIVKVNTSPDNATEEPELIEEITDNEKIDEFIEFPLDDEVVRVNLKQIPTLYAYLQATANPKSVIEKMKIDRLYSKENNDIYLLEFSCTDMGCSYLLLDESADNTGFLLADLASYENAVISPDESKLLVKFNRNPEMKPPLSDVVVVDLINWQSLTLKNEENDHAILDFNWPIISASWIDNETVSISVPETIPQANEVEGNNANKGNVTTVQFHVTNKK</sequence>
<evidence type="ECO:0000313" key="2">
    <source>
        <dbReference type="EMBL" id="GIO25981.1"/>
    </source>
</evidence>
<organism evidence="2 3">
    <name type="scientific">Ornithinibacillus bavariensis</name>
    <dbReference type="NCBI Taxonomy" id="545502"/>
    <lineage>
        <taxon>Bacteria</taxon>
        <taxon>Bacillati</taxon>
        <taxon>Bacillota</taxon>
        <taxon>Bacilli</taxon>
        <taxon>Bacillales</taxon>
        <taxon>Bacillaceae</taxon>
        <taxon>Ornithinibacillus</taxon>
    </lineage>
</organism>
<gene>
    <name evidence="2" type="ORF">J43TS3_05920</name>
</gene>
<dbReference type="AlphaFoldDB" id="A0A919X5M4"/>
<comment type="caution">
    <text evidence="2">The sequence shown here is derived from an EMBL/GenBank/DDBJ whole genome shotgun (WGS) entry which is preliminary data.</text>
</comment>